<feature type="transmembrane region" description="Helical" evidence="1">
    <location>
        <begin position="304"/>
        <end position="323"/>
    </location>
</feature>
<feature type="transmembrane region" description="Helical" evidence="1">
    <location>
        <begin position="225"/>
        <end position="245"/>
    </location>
</feature>
<keyword evidence="3" id="KW-1185">Reference proteome</keyword>
<proteinExistence type="predicted"/>
<comment type="caution">
    <text evidence="2">The sequence shown here is derived from an EMBL/GenBank/DDBJ whole genome shotgun (WGS) entry which is preliminary data.</text>
</comment>
<dbReference type="Proteomes" id="UP000321412">
    <property type="component" value="Unassembled WGS sequence"/>
</dbReference>
<evidence type="ECO:0000256" key="1">
    <source>
        <dbReference type="SAM" id="Phobius"/>
    </source>
</evidence>
<dbReference type="OrthoDB" id="5495407at2"/>
<gene>
    <name evidence="2" type="ORF">FRC98_15415</name>
</gene>
<reference evidence="2 3" key="1">
    <citation type="submission" date="2019-08" db="EMBL/GenBank/DDBJ databases">
        <title>Bradymonadales sp. TMQ4.</title>
        <authorList>
            <person name="Liang Q."/>
        </authorList>
    </citation>
    <scope>NUCLEOTIDE SEQUENCE [LARGE SCALE GENOMIC DNA]</scope>
    <source>
        <strain evidence="2 3">TMQ4</strain>
    </source>
</reference>
<feature type="transmembrane region" description="Helical" evidence="1">
    <location>
        <begin position="148"/>
        <end position="173"/>
    </location>
</feature>
<keyword evidence="1" id="KW-0812">Transmembrane</keyword>
<accession>A0A5C6X5P9</accession>
<protein>
    <submittedName>
        <fullName evidence="2">Uncharacterized protein</fullName>
    </submittedName>
</protein>
<dbReference type="EMBL" id="VOSM01000008">
    <property type="protein sequence ID" value="TXD35596.1"/>
    <property type="molecule type" value="Genomic_DNA"/>
</dbReference>
<dbReference type="AlphaFoldDB" id="A0A5C6X5P9"/>
<keyword evidence="1" id="KW-1133">Transmembrane helix</keyword>
<feature type="transmembrane region" description="Helical" evidence="1">
    <location>
        <begin position="257"/>
        <end position="284"/>
    </location>
</feature>
<keyword evidence="1" id="KW-0472">Membrane</keyword>
<name>A0A5C6X5P9_9DELT</name>
<feature type="transmembrane region" description="Helical" evidence="1">
    <location>
        <begin position="73"/>
        <end position="94"/>
    </location>
</feature>
<organism evidence="2 3">
    <name type="scientific">Lujinxingia vulgaris</name>
    <dbReference type="NCBI Taxonomy" id="2600176"/>
    <lineage>
        <taxon>Bacteria</taxon>
        <taxon>Deltaproteobacteria</taxon>
        <taxon>Bradymonadales</taxon>
        <taxon>Lujinxingiaceae</taxon>
        <taxon>Lujinxingia</taxon>
    </lineage>
</organism>
<dbReference type="RefSeq" id="WP_146982337.1">
    <property type="nucleotide sequence ID" value="NZ_VOSM01000008.1"/>
</dbReference>
<evidence type="ECO:0000313" key="3">
    <source>
        <dbReference type="Proteomes" id="UP000321412"/>
    </source>
</evidence>
<feature type="transmembrane region" description="Helical" evidence="1">
    <location>
        <begin position="115"/>
        <end position="142"/>
    </location>
</feature>
<feature type="transmembrane region" description="Helical" evidence="1">
    <location>
        <begin position="185"/>
        <end position="205"/>
    </location>
</feature>
<sequence>MHPLLAHIHPALRTALLAWLTSRAALWAALLHTGTWETLRLSESSPISGVISHVFNVALQTAPAGAGTAALTLAPWVLLELATLWAALCVYRFARNTELPQVAERAVWLWCFNPLLALNATDWTTSMAAALGAGAIASMVTYAPRRGAFAALVAMGLRLEFVVMWPAMMIAGWKAHRPGKDPQDTPWLGAVVPPVAFAGWMAVAWHTGQLRHLHGDAAWRDFGALSLPATPEVLLLACALGAALLAMRYASRHPAWYLLAALPALAWPFLQVPAAFAAVTFAWALPTAVHLALATDDRAVERPLFAGLIIAFMLCLPGISIGAI</sequence>
<evidence type="ECO:0000313" key="2">
    <source>
        <dbReference type="EMBL" id="TXD35596.1"/>
    </source>
</evidence>